<dbReference type="Proteomes" id="UP001320326">
    <property type="component" value="Chromosome"/>
</dbReference>
<reference evidence="1 2" key="1">
    <citation type="journal article" date="2022" name="Int. J. Syst. Evol. Microbiol.">
        <title>&lt;i&gt;Sideroxyarcus emersonii&lt;/i&gt; gen. nov. sp. nov., a neutrophilic, microaerobic iron- and thiosulfate-oxidizing bacterium isolated from iron-rich wetland sediment.</title>
        <authorList>
            <person name="Kato S."/>
            <person name="Itoh T."/>
            <person name="Iino T."/>
            <person name="Ohkuma M."/>
        </authorList>
    </citation>
    <scope>NUCLEOTIDE SEQUENCE [LARGE SCALE GENOMIC DNA]</scope>
    <source>
        <strain evidence="1 2">MIZ01</strain>
    </source>
</reference>
<proteinExistence type="predicted"/>
<accession>A0AAN1XCD3</accession>
<organism evidence="1 2">
    <name type="scientific">Sideroxyarcus emersonii</name>
    <dbReference type="NCBI Taxonomy" id="2764705"/>
    <lineage>
        <taxon>Bacteria</taxon>
        <taxon>Pseudomonadati</taxon>
        <taxon>Pseudomonadota</taxon>
        <taxon>Betaproteobacteria</taxon>
        <taxon>Nitrosomonadales</taxon>
        <taxon>Gallionellaceae</taxon>
        <taxon>Sideroxyarcus</taxon>
    </lineage>
</organism>
<evidence type="ECO:0000313" key="2">
    <source>
        <dbReference type="Proteomes" id="UP001320326"/>
    </source>
</evidence>
<protein>
    <submittedName>
        <fullName evidence="1">Uncharacterized protein</fullName>
    </submittedName>
</protein>
<dbReference type="EMBL" id="AP023423">
    <property type="protein sequence ID" value="BCK88589.1"/>
    <property type="molecule type" value="Genomic_DNA"/>
</dbReference>
<keyword evidence="2" id="KW-1185">Reference proteome</keyword>
<dbReference type="KEGG" id="seme:MIZ01_2394"/>
<dbReference type="AlphaFoldDB" id="A0AAN1XCD3"/>
<gene>
    <name evidence="1" type="ORF">MIZ01_2394</name>
</gene>
<evidence type="ECO:0000313" key="1">
    <source>
        <dbReference type="EMBL" id="BCK88589.1"/>
    </source>
</evidence>
<sequence>MNPFELQKERLLFFCEEPANQLFSVYLLLVGLDNFHVEMGPYPNSLLIRYSLQHYSLEALEKALIREGFRLQSSLLGNIKKQMIYYCEDVQYHNLKTPEPRTKNNSQEIFVKAYELHPHGNHDDTPKELREFK</sequence>
<name>A0AAN1XCD3_9PROT</name>
<dbReference type="RefSeq" id="WP_237247104.1">
    <property type="nucleotide sequence ID" value="NZ_AP023423.1"/>
</dbReference>